<dbReference type="InParanoid" id="K7VS78"/>
<dbReference type="PaxDb" id="4577-GRMZM2G475952_P01"/>
<organism evidence="1">
    <name type="scientific">Zea mays</name>
    <name type="common">Maize</name>
    <dbReference type="NCBI Taxonomy" id="4577"/>
    <lineage>
        <taxon>Eukaryota</taxon>
        <taxon>Viridiplantae</taxon>
        <taxon>Streptophyta</taxon>
        <taxon>Embryophyta</taxon>
        <taxon>Tracheophyta</taxon>
        <taxon>Spermatophyta</taxon>
        <taxon>Magnoliopsida</taxon>
        <taxon>Liliopsida</taxon>
        <taxon>Poales</taxon>
        <taxon>Poaceae</taxon>
        <taxon>PACMAD clade</taxon>
        <taxon>Panicoideae</taxon>
        <taxon>Andropogonodae</taxon>
        <taxon>Andropogoneae</taxon>
        <taxon>Tripsacinae</taxon>
        <taxon>Zea</taxon>
    </lineage>
</organism>
<dbReference type="OMA" id="LAIHRSW"/>
<dbReference type="FunCoup" id="K7VS78">
    <property type="interactions" value="8"/>
</dbReference>
<sequence>MPMATALGFVLLTASSILAIHRSWGVDAAATASVVASYASLALLLRFLRAFESAPPGSPARGRAKAGVWLTTALLTAAFSWRTTVALLVPWPAGAAAVCFMGASTVAGGFYALFLLPSSRDDS</sequence>
<dbReference type="PANTHER" id="PTHR46610:SF1">
    <property type="entry name" value="OS06G0147300 PROTEIN"/>
    <property type="match status" value="1"/>
</dbReference>
<reference evidence="1" key="1">
    <citation type="submission" date="2015-12" db="EMBL/GenBank/DDBJ databases">
        <title>Update maize B73 reference genome by single molecule sequencing technologies.</title>
        <authorList>
            <consortium name="Maize Genome Sequencing Project"/>
            <person name="Ware D."/>
        </authorList>
    </citation>
    <scope>NUCLEOTIDE SEQUENCE</scope>
    <source>
        <tissue evidence="1">Seedling</tissue>
    </source>
</reference>
<evidence type="ECO:0000313" key="1">
    <source>
        <dbReference type="EMBL" id="AQL02132.1"/>
    </source>
</evidence>
<gene>
    <name evidence="1" type="ORF">ZEAMMB73_Zm00001d045360</name>
</gene>
<dbReference type="EMBL" id="CM000785">
    <property type="protein sequence ID" value="AQL02132.1"/>
    <property type="molecule type" value="Genomic_DNA"/>
</dbReference>
<dbReference type="Pfam" id="PF20100">
    <property type="entry name" value="DUF6490"/>
    <property type="match status" value="1"/>
</dbReference>
<dbReference type="InterPro" id="IPR045501">
    <property type="entry name" value="DUF6490"/>
</dbReference>
<dbReference type="KEGG" id="zma:103638089"/>
<accession>K7VS78</accession>
<proteinExistence type="predicted"/>
<protein>
    <submittedName>
        <fullName evidence="1">Uncharacterized protein</fullName>
    </submittedName>
</protein>
<dbReference type="OrthoDB" id="664719at2759"/>
<dbReference type="PANTHER" id="PTHR46610">
    <property type="entry name" value="OS05G0181300 PROTEIN"/>
    <property type="match status" value="1"/>
</dbReference>
<dbReference type="HOGENOM" id="CLU_120305_2_1_1"/>
<dbReference type="AlphaFoldDB" id="K7VS78"/>
<name>K7VS78_MAIZE</name>
<dbReference type="eggNOG" id="ENOG502R4IN">
    <property type="taxonomic scope" value="Eukaryota"/>
</dbReference>